<dbReference type="CDD" id="cd00067">
    <property type="entry name" value="GAL4"/>
    <property type="match status" value="1"/>
</dbReference>
<dbReference type="GO" id="GO:0008270">
    <property type="term" value="F:zinc ion binding"/>
    <property type="evidence" value="ECO:0007669"/>
    <property type="project" value="InterPro"/>
</dbReference>
<dbReference type="InterPro" id="IPR036864">
    <property type="entry name" value="Zn2-C6_fun-type_DNA-bd_sf"/>
</dbReference>
<gene>
    <name evidence="7" type="ORF">Aspvir_004905</name>
</gene>
<sequence length="480" mass="53900">MADCTARTQKSYRRPRRRPAHLRTKTGCLTCRSRKKKCDERASPCQNCLKRNIECVWPGRRASHANDQVTVPGSGDISAETVSGTEYQLVDTQTPSIVTFSNGPACYSPVLSPANSQLFGFLQTIFLPQLIHPVTKGAVNELVTRESLRWAFQSPFCMHALLACAAAEIPVNNPEYRRMAELHYIKAVSGLRQSITQAHGSSQWTVVLWTVLILCIYERSKPHHSQGVDVHLAGAAQLIQMYFRKKAPDASTIATGAWARLFLESFMFHVATSIPFQLTSTVSAPIDSAFSLAENLLEVLCRPHISVDATSPVLGVPPKLFQYVYSVARMYQRYPDGVDIRHCKDLEQDLRRWDSLMAGTAAPELLAGPRLYVLCSRILLNRLMHPDNRPDSLASELVSQAMVLVTQLRPAQDYFAEYYSWPFLVLGTCAEKQSDRQILLAQIQGFWQATNNGTMRRLEDMLTAYWTNGESTTQSNLWLI</sequence>
<accession>A0A9P3BWH0</accession>
<reference evidence="7 8" key="1">
    <citation type="submission" date="2021-02" db="EMBL/GenBank/DDBJ databases">
        <title>Pan-genome distribution and transcriptional activeness of fungal secondary metabolism genes in Aspergillus section Fumigati.</title>
        <authorList>
            <person name="Takahashi H."/>
            <person name="Umemura M."/>
            <person name="Ninomiya A."/>
            <person name="Kusuya Y."/>
            <person name="Urayama S."/>
            <person name="Shimizu M."/>
            <person name="Watanabe A."/>
            <person name="Kamei K."/>
            <person name="Yaguchi T."/>
            <person name="Hagiwara D."/>
        </authorList>
    </citation>
    <scope>NUCLEOTIDE SEQUENCE [LARGE SCALE GENOMIC DNA]</scope>
    <source>
        <strain evidence="7 8">IFM 47045</strain>
    </source>
</reference>
<dbReference type="PROSITE" id="PS00463">
    <property type="entry name" value="ZN2_CY6_FUNGAL_1"/>
    <property type="match status" value="1"/>
</dbReference>
<organism evidence="7 8">
    <name type="scientific">Aspergillus viridinutans</name>
    <dbReference type="NCBI Taxonomy" id="75553"/>
    <lineage>
        <taxon>Eukaryota</taxon>
        <taxon>Fungi</taxon>
        <taxon>Dikarya</taxon>
        <taxon>Ascomycota</taxon>
        <taxon>Pezizomycotina</taxon>
        <taxon>Eurotiomycetes</taxon>
        <taxon>Eurotiomycetidae</taxon>
        <taxon>Eurotiales</taxon>
        <taxon>Aspergillaceae</taxon>
        <taxon>Aspergillus</taxon>
        <taxon>Aspergillus subgen. Fumigati</taxon>
    </lineage>
</organism>
<keyword evidence="4" id="KW-0804">Transcription</keyword>
<dbReference type="GO" id="GO:0000981">
    <property type="term" value="F:DNA-binding transcription factor activity, RNA polymerase II-specific"/>
    <property type="evidence" value="ECO:0007669"/>
    <property type="project" value="InterPro"/>
</dbReference>
<dbReference type="Proteomes" id="UP000710440">
    <property type="component" value="Unassembled WGS sequence"/>
</dbReference>
<protein>
    <recommendedName>
        <fullName evidence="6">Zn(2)-C6 fungal-type domain-containing protein</fullName>
    </recommendedName>
</protein>
<dbReference type="InterPro" id="IPR001138">
    <property type="entry name" value="Zn2Cys6_DnaBD"/>
</dbReference>
<keyword evidence="3" id="KW-0238">DNA-binding</keyword>
<keyword evidence="2" id="KW-0805">Transcription regulation</keyword>
<name>A0A9P3BWH0_ASPVI</name>
<feature type="domain" description="Zn(2)-C6 fungal-type" evidence="6">
    <location>
        <begin position="27"/>
        <end position="57"/>
    </location>
</feature>
<evidence type="ECO:0000256" key="3">
    <source>
        <dbReference type="ARBA" id="ARBA00023125"/>
    </source>
</evidence>
<dbReference type="PROSITE" id="PS50048">
    <property type="entry name" value="ZN2_CY6_FUNGAL_2"/>
    <property type="match status" value="1"/>
</dbReference>
<dbReference type="PANTHER" id="PTHR37534">
    <property type="entry name" value="TRANSCRIPTIONAL ACTIVATOR PROTEIN UGA3"/>
    <property type="match status" value="1"/>
</dbReference>
<dbReference type="AlphaFoldDB" id="A0A9P3BWH0"/>
<comment type="caution">
    <text evidence="7">The sequence shown here is derived from an EMBL/GenBank/DDBJ whole genome shotgun (WGS) entry which is preliminary data.</text>
</comment>
<evidence type="ECO:0000313" key="8">
    <source>
        <dbReference type="Proteomes" id="UP000710440"/>
    </source>
</evidence>
<keyword evidence="5" id="KW-0539">Nucleus</keyword>
<dbReference type="Gene3D" id="4.10.240.10">
    <property type="entry name" value="Zn(2)-C6 fungal-type DNA-binding domain"/>
    <property type="match status" value="1"/>
</dbReference>
<dbReference type="GO" id="GO:0005634">
    <property type="term" value="C:nucleus"/>
    <property type="evidence" value="ECO:0007669"/>
    <property type="project" value="UniProtKB-SubCell"/>
</dbReference>
<dbReference type="EMBL" id="BOPL01000002">
    <property type="protein sequence ID" value="GIK00876.1"/>
    <property type="molecule type" value="Genomic_DNA"/>
</dbReference>
<keyword evidence="8" id="KW-1185">Reference proteome</keyword>
<evidence type="ECO:0000256" key="1">
    <source>
        <dbReference type="ARBA" id="ARBA00004123"/>
    </source>
</evidence>
<evidence type="ECO:0000256" key="2">
    <source>
        <dbReference type="ARBA" id="ARBA00023015"/>
    </source>
</evidence>
<evidence type="ECO:0000256" key="5">
    <source>
        <dbReference type="ARBA" id="ARBA00023242"/>
    </source>
</evidence>
<dbReference type="Pfam" id="PF11951">
    <property type="entry name" value="Fungal_trans_2"/>
    <property type="match status" value="1"/>
</dbReference>
<proteinExistence type="predicted"/>
<dbReference type="SMART" id="SM00066">
    <property type="entry name" value="GAL4"/>
    <property type="match status" value="1"/>
</dbReference>
<evidence type="ECO:0000313" key="7">
    <source>
        <dbReference type="EMBL" id="GIK00876.1"/>
    </source>
</evidence>
<dbReference type="RefSeq" id="XP_043124062.1">
    <property type="nucleotide sequence ID" value="XM_043268127.1"/>
</dbReference>
<evidence type="ECO:0000259" key="6">
    <source>
        <dbReference type="PROSITE" id="PS50048"/>
    </source>
</evidence>
<dbReference type="SUPFAM" id="SSF57701">
    <property type="entry name" value="Zn2/Cys6 DNA-binding domain"/>
    <property type="match status" value="1"/>
</dbReference>
<evidence type="ECO:0000256" key="4">
    <source>
        <dbReference type="ARBA" id="ARBA00023163"/>
    </source>
</evidence>
<dbReference type="Pfam" id="PF00172">
    <property type="entry name" value="Zn_clus"/>
    <property type="match status" value="1"/>
</dbReference>
<comment type="subcellular location">
    <subcellularLocation>
        <location evidence="1">Nucleus</location>
    </subcellularLocation>
</comment>
<dbReference type="GeneID" id="66932887"/>
<dbReference type="GO" id="GO:0003677">
    <property type="term" value="F:DNA binding"/>
    <property type="evidence" value="ECO:0007669"/>
    <property type="project" value="UniProtKB-KW"/>
</dbReference>
<dbReference type="OrthoDB" id="1919336at2759"/>
<dbReference type="PANTHER" id="PTHR37534:SF46">
    <property type="entry name" value="ZN(II)2CYS6 TRANSCRIPTION FACTOR (EUROFUNG)"/>
    <property type="match status" value="1"/>
</dbReference>
<dbReference type="InterPro" id="IPR021858">
    <property type="entry name" value="Fun_TF"/>
</dbReference>